<protein>
    <recommendedName>
        <fullName evidence="3">Hedgehog/Intein (Hint) domain-containing protein</fullName>
    </recommendedName>
</protein>
<reference evidence="2" key="1">
    <citation type="journal article" date="2020" name="Nature">
        <title>Giant virus diversity and host interactions through global metagenomics.</title>
        <authorList>
            <person name="Schulz F."/>
            <person name="Roux S."/>
            <person name="Paez-Espino D."/>
            <person name="Jungbluth S."/>
            <person name="Walsh D.A."/>
            <person name="Denef V.J."/>
            <person name="McMahon K.D."/>
            <person name="Konstantinidis K.T."/>
            <person name="Eloe-Fadrosh E.A."/>
            <person name="Kyrpides N.C."/>
            <person name="Woyke T."/>
        </authorList>
    </citation>
    <scope>NUCLEOTIDE SEQUENCE</scope>
    <source>
        <strain evidence="2">GVMAG-M-3300023174-132</strain>
    </source>
</reference>
<feature type="transmembrane region" description="Helical" evidence="1">
    <location>
        <begin position="177"/>
        <end position="200"/>
    </location>
</feature>
<keyword evidence="1" id="KW-0812">Transmembrane</keyword>
<dbReference type="EMBL" id="MN739575">
    <property type="protein sequence ID" value="QHT13578.1"/>
    <property type="molecule type" value="Genomic_DNA"/>
</dbReference>
<evidence type="ECO:0000256" key="1">
    <source>
        <dbReference type="SAM" id="Phobius"/>
    </source>
</evidence>
<organism evidence="2">
    <name type="scientific">viral metagenome</name>
    <dbReference type="NCBI Taxonomy" id="1070528"/>
    <lineage>
        <taxon>unclassified sequences</taxon>
        <taxon>metagenomes</taxon>
        <taxon>organismal metagenomes</taxon>
    </lineage>
</organism>
<dbReference type="AlphaFoldDB" id="A0A6C0D9S1"/>
<evidence type="ECO:0008006" key="3">
    <source>
        <dbReference type="Google" id="ProtNLM"/>
    </source>
</evidence>
<sequence>MEAKEPPVASLSEDALEKIQAIRELGASLTNGPKPEIGTQPPGTFVFIMMTVALVFVSYVILGFGSYQEIRRNWSHYRCDPSISPFAAFYGHDLKETLNFCVGQVVAEHSDTVLNPLYWAIGGIQSTVDGAFGVVRSIDSSVRGLLKGFTDFVINFVNSFRLLGTRVRMAFIRMKDIFARIYGIFVAFTYASISAITFGYNLTCNPLVVFIAGIAGADVCCFAPETRIAMDAGMHQPICNCRIGQRLADGGTITSVFRFAGATVPMVSLHQEGGGDIVVSGNHALMDGSGRWIAARDWPGSVQTASLPEIWCLSTTTNRIHVVTAANPKRQMVFTDYEESNEPEVAAEAQVAAEKALGQIPGPPVTDYSLGLDPRLCVRLSNGALTQLKDVTLGSRLQNGATVVGIVREICEDIRQTPGGWLVSAAQLMRADGQWNRAGRFLSVADTKPQELCHLFLDKNEPFLVIGCSLTKGEIWWVRDYQEWQGAETQNPYDRALGLWP</sequence>
<evidence type="ECO:0000313" key="2">
    <source>
        <dbReference type="EMBL" id="QHT13578.1"/>
    </source>
</evidence>
<name>A0A6C0D9S1_9ZZZZ</name>
<accession>A0A6C0D9S1</accession>
<keyword evidence="1" id="KW-1133">Transmembrane helix</keyword>
<dbReference type="SUPFAM" id="SSF51294">
    <property type="entry name" value="Hedgehog/intein (Hint) domain"/>
    <property type="match status" value="1"/>
</dbReference>
<feature type="transmembrane region" description="Helical" evidence="1">
    <location>
        <begin position="45"/>
        <end position="67"/>
    </location>
</feature>
<keyword evidence="1" id="KW-0472">Membrane</keyword>
<dbReference type="InterPro" id="IPR036844">
    <property type="entry name" value="Hint_dom_sf"/>
</dbReference>
<proteinExistence type="predicted"/>